<dbReference type="AlphaFoldDB" id="A0A9N9YBY0"/>
<evidence type="ECO:0000313" key="3">
    <source>
        <dbReference type="Proteomes" id="UP000696573"/>
    </source>
</evidence>
<protein>
    <submittedName>
        <fullName evidence="2">Uncharacterized protein</fullName>
    </submittedName>
</protein>
<organism evidence="2 3">
    <name type="scientific">Clonostachys rhizophaga</name>
    <dbReference type="NCBI Taxonomy" id="160324"/>
    <lineage>
        <taxon>Eukaryota</taxon>
        <taxon>Fungi</taxon>
        <taxon>Dikarya</taxon>
        <taxon>Ascomycota</taxon>
        <taxon>Pezizomycotina</taxon>
        <taxon>Sordariomycetes</taxon>
        <taxon>Hypocreomycetidae</taxon>
        <taxon>Hypocreales</taxon>
        <taxon>Bionectriaceae</taxon>
        <taxon>Clonostachys</taxon>
    </lineage>
</organism>
<name>A0A9N9YBY0_9HYPO</name>
<evidence type="ECO:0000256" key="1">
    <source>
        <dbReference type="SAM" id="MobiDB-lite"/>
    </source>
</evidence>
<feature type="region of interest" description="Disordered" evidence="1">
    <location>
        <begin position="24"/>
        <end position="61"/>
    </location>
</feature>
<feature type="compositionally biased region" description="Basic and acidic residues" evidence="1">
    <location>
        <begin position="35"/>
        <end position="54"/>
    </location>
</feature>
<reference evidence="2" key="1">
    <citation type="submission" date="2021-10" db="EMBL/GenBank/DDBJ databases">
        <authorList>
            <person name="Piombo E."/>
        </authorList>
    </citation>
    <scope>NUCLEOTIDE SEQUENCE</scope>
</reference>
<comment type="caution">
    <text evidence="2">The sequence shown here is derived from an EMBL/GenBank/DDBJ whole genome shotgun (WGS) entry which is preliminary data.</text>
</comment>
<dbReference type="Proteomes" id="UP000696573">
    <property type="component" value="Unassembled WGS sequence"/>
</dbReference>
<keyword evidence="3" id="KW-1185">Reference proteome</keyword>
<proteinExistence type="predicted"/>
<dbReference type="EMBL" id="CABFNQ020000511">
    <property type="protein sequence ID" value="CAH0017615.1"/>
    <property type="molecule type" value="Genomic_DNA"/>
</dbReference>
<accession>A0A9N9YBY0</accession>
<sequence>MSRTTDKWEWIVVCLTSQTPITSSLERMEGGNSSDSRDKWNIQRPLEEVARDPGLEGPACK</sequence>
<evidence type="ECO:0000313" key="2">
    <source>
        <dbReference type="EMBL" id="CAH0017615.1"/>
    </source>
</evidence>
<gene>
    <name evidence="2" type="ORF">CRHIZ90672A_00017733</name>
</gene>